<evidence type="ECO:0000256" key="3">
    <source>
        <dbReference type="ARBA" id="ARBA00023125"/>
    </source>
</evidence>
<evidence type="ECO:0000256" key="1">
    <source>
        <dbReference type="ARBA" id="ARBA00008857"/>
    </source>
</evidence>
<dbReference type="EMBL" id="PDJZ01000002">
    <property type="protein sequence ID" value="RXJ85494.1"/>
    <property type="molecule type" value="Genomic_DNA"/>
</dbReference>
<dbReference type="Gene3D" id="1.10.443.10">
    <property type="entry name" value="Intergrase catalytic core"/>
    <property type="match status" value="1"/>
</dbReference>
<dbReference type="InterPro" id="IPR011010">
    <property type="entry name" value="DNA_brk_join_enz"/>
</dbReference>
<keyword evidence="4" id="KW-0233">DNA recombination</keyword>
<reference evidence="6 7" key="1">
    <citation type="submission" date="2017-10" db="EMBL/GenBank/DDBJ databases">
        <title>Genomics of the genus Arcobacter.</title>
        <authorList>
            <person name="Perez-Cataluna A."/>
            <person name="Figueras M.J."/>
        </authorList>
    </citation>
    <scope>NUCLEOTIDE SEQUENCE [LARGE SCALE GENOMIC DNA]</scope>
    <source>
        <strain evidence="6 7">F26</strain>
    </source>
</reference>
<evidence type="ECO:0000256" key="2">
    <source>
        <dbReference type="ARBA" id="ARBA00022908"/>
    </source>
</evidence>
<dbReference type="SUPFAM" id="SSF56349">
    <property type="entry name" value="DNA breaking-rejoining enzymes"/>
    <property type="match status" value="1"/>
</dbReference>
<dbReference type="PANTHER" id="PTHR30629">
    <property type="entry name" value="PROPHAGE INTEGRASE"/>
    <property type="match status" value="1"/>
</dbReference>
<comment type="caution">
    <text evidence="6">The sequence shown here is derived from an EMBL/GenBank/DDBJ whole genome shotgun (WGS) entry which is preliminary data.</text>
</comment>
<evidence type="ECO:0000256" key="4">
    <source>
        <dbReference type="ARBA" id="ARBA00023172"/>
    </source>
</evidence>
<protein>
    <recommendedName>
        <fullName evidence="5">Tyr recombinase domain-containing protein</fullName>
    </recommendedName>
</protein>
<dbReference type="GO" id="GO:0015074">
    <property type="term" value="P:DNA integration"/>
    <property type="evidence" value="ECO:0007669"/>
    <property type="project" value="UniProtKB-KW"/>
</dbReference>
<proteinExistence type="inferred from homology"/>
<dbReference type="PANTHER" id="PTHR30629:SF2">
    <property type="entry name" value="PROPHAGE INTEGRASE INTS-RELATED"/>
    <property type="match status" value="1"/>
</dbReference>
<dbReference type="InterPro" id="IPR050808">
    <property type="entry name" value="Phage_Integrase"/>
</dbReference>
<accession>A0A4Q0ZG66</accession>
<gene>
    <name evidence="6" type="ORF">CRU90_02635</name>
</gene>
<dbReference type="InterPro" id="IPR002104">
    <property type="entry name" value="Integrase_catalytic"/>
</dbReference>
<sequence>MFLKFDLKKINTSGLSYKDDGQILSSKIKDGNIINSNITFTKPYKIQVRASKMINGKRIQSKKTIVFDPNTTLLDAIKKASKIYEKLMDELSVETYTKQEFMAEMPYSKVYQLYLEYKVAQYEARDDKNEFDKAGIELFNNKWLKPLQNKPIGMIDEEDIQKIVNSIKRAGLSERTSRRVYQVVNPVFKYFNMKAAKFGVNIPSPALQRDLPPLNNERGLELTLEEIKEFFNELKNYPISPVREIYMFLMHGRRFGEVVTLEWSDINFEENTYTIRALNNKARVDMTYHLSSRLKEALEAIGIKESGYVFSKINNKNEPYSGGSIRNHWRNKPQDPSKVDKNVNYKPIVIHQIRNCIATYLKNGMGIGDDVAGAILGHKQNKTITSRYGKINYYSFGKVIDDMLDEIFEEHTSKPIDTEKLNQLKLLFPDKTEKELIEVLNILK</sequence>
<feature type="domain" description="Tyr recombinase" evidence="5">
    <location>
        <begin position="217"/>
        <end position="401"/>
    </location>
</feature>
<keyword evidence="2" id="KW-0229">DNA integration</keyword>
<evidence type="ECO:0000313" key="6">
    <source>
        <dbReference type="EMBL" id="RXJ85494.1"/>
    </source>
</evidence>
<dbReference type="PROSITE" id="PS51898">
    <property type="entry name" value="TYR_RECOMBINASE"/>
    <property type="match status" value="1"/>
</dbReference>
<dbReference type="InterPro" id="IPR013762">
    <property type="entry name" value="Integrase-like_cat_sf"/>
</dbReference>
<organism evidence="6 7">
    <name type="scientific">Arcobacter cloacae</name>
    <dbReference type="NCBI Taxonomy" id="1054034"/>
    <lineage>
        <taxon>Bacteria</taxon>
        <taxon>Pseudomonadati</taxon>
        <taxon>Campylobacterota</taxon>
        <taxon>Epsilonproteobacteria</taxon>
        <taxon>Campylobacterales</taxon>
        <taxon>Arcobacteraceae</taxon>
        <taxon>Arcobacter</taxon>
    </lineage>
</organism>
<dbReference type="GO" id="GO:0006310">
    <property type="term" value="P:DNA recombination"/>
    <property type="evidence" value="ECO:0007669"/>
    <property type="project" value="UniProtKB-KW"/>
</dbReference>
<dbReference type="GO" id="GO:0003677">
    <property type="term" value="F:DNA binding"/>
    <property type="evidence" value="ECO:0007669"/>
    <property type="project" value="UniProtKB-KW"/>
</dbReference>
<evidence type="ECO:0000313" key="7">
    <source>
        <dbReference type="Proteomes" id="UP000290870"/>
    </source>
</evidence>
<dbReference type="Gene3D" id="1.10.150.130">
    <property type="match status" value="1"/>
</dbReference>
<name>A0A4Q0ZG66_9BACT</name>
<dbReference type="Pfam" id="PF00589">
    <property type="entry name" value="Phage_integrase"/>
    <property type="match status" value="1"/>
</dbReference>
<dbReference type="AlphaFoldDB" id="A0A4Q0ZG66"/>
<dbReference type="InterPro" id="IPR010998">
    <property type="entry name" value="Integrase_recombinase_N"/>
</dbReference>
<dbReference type="Proteomes" id="UP000290870">
    <property type="component" value="Unassembled WGS sequence"/>
</dbReference>
<keyword evidence="3" id="KW-0238">DNA-binding</keyword>
<evidence type="ECO:0000259" key="5">
    <source>
        <dbReference type="PROSITE" id="PS51898"/>
    </source>
</evidence>
<comment type="similarity">
    <text evidence="1">Belongs to the 'phage' integrase family.</text>
</comment>